<dbReference type="RefSeq" id="WP_123227154.1">
    <property type="nucleotide sequence ID" value="NZ_RJSE01000006.1"/>
</dbReference>
<feature type="transmembrane region" description="Helical" evidence="8">
    <location>
        <begin position="104"/>
        <end position="123"/>
    </location>
</feature>
<dbReference type="Proteomes" id="UP000267128">
    <property type="component" value="Unassembled WGS sequence"/>
</dbReference>
<feature type="transmembrane region" description="Helical" evidence="8">
    <location>
        <begin position="156"/>
        <end position="178"/>
    </location>
</feature>
<feature type="transmembrane region" description="Helical" evidence="8">
    <location>
        <begin position="250"/>
        <end position="275"/>
    </location>
</feature>
<dbReference type="Pfam" id="PF01032">
    <property type="entry name" value="FecCD"/>
    <property type="match status" value="1"/>
</dbReference>
<dbReference type="OrthoDB" id="4455417at2"/>
<dbReference type="GO" id="GO:0005886">
    <property type="term" value="C:plasma membrane"/>
    <property type="evidence" value="ECO:0007669"/>
    <property type="project" value="UniProtKB-SubCell"/>
</dbReference>
<evidence type="ECO:0000313" key="10">
    <source>
        <dbReference type="Proteomes" id="UP000267128"/>
    </source>
</evidence>
<comment type="caution">
    <text evidence="9">The sequence shown here is derived from an EMBL/GenBank/DDBJ whole genome shotgun (WGS) entry which is preliminary data.</text>
</comment>
<dbReference type="PANTHER" id="PTHR30472:SF24">
    <property type="entry name" value="FERRIC ENTEROBACTIN TRANSPORT SYSTEM PERMEASE PROTEIN FEPG"/>
    <property type="match status" value="1"/>
</dbReference>
<dbReference type="Gene3D" id="1.10.3470.10">
    <property type="entry name" value="ABC transporter involved in vitamin B12 uptake, BtuC"/>
    <property type="match status" value="1"/>
</dbReference>
<name>A0A3N0CJY5_9ACTN</name>
<feature type="transmembrane region" description="Helical" evidence="8">
    <location>
        <begin position="129"/>
        <end position="149"/>
    </location>
</feature>
<evidence type="ECO:0000256" key="3">
    <source>
        <dbReference type="ARBA" id="ARBA00022448"/>
    </source>
</evidence>
<feature type="transmembrane region" description="Helical" evidence="8">
    <location>
        <begin position="287"/>
        <end position="306"/>
    </location>
</feature>
<keyword evidence="7 8" id="KW-0472">Membrane</keyword>
<dbReference type="SUPFAM" id="SSF81345">
    <property type="entry name" value="ABC transporter involved in vitamin B12 uptake, BtuC"/>
    <property type="match status" value="1"/>
</dbReference>
<evidence type="ECO:0000256" key="1">
    <source>
        <dbReference type="ARBA" id="ARBA00004651"/>
    </source>
</evidence>
<reference evidence="9 10" key="1">
    <citation type="submission" date="2018-11" db="EMBL/GenBank/DDBJ databases">
        <authorList>
            <person name="Li F."/>
        </authorList>
    </citation>
    <scope>NUCLEOTIDE SEQUENCE [LARGE SCALE GENOMIC DNA]</scope>
    <source>
        <strain evidence="9 10">Gsoil 097</strain>
    </source>
</reference>
<evidence type="ECO:0000256" key="8">
    <source>
        <dbReference type="SAM" id="Phobius"/>
    </source>
</evidence>
<keyword evidence="10" id="KW-1185">Reference proteome</keyword>
<dbReference type="GO" id="GO:0022857">
    <property type="term" value="F:transmembrane transporter activity"/>
    <property type="evidence" value="ECO:0007669"/>
    <property type="project" value="InterPro"/>
</dbReference>
<dbReference type="PANTHER" id="PTHR30472">
    <property type="entry name" value="FERRIC ENTEROBACTIN TRANSPORT SYSTEM PERMEASE PROTEIN"/>
    <property type="match status" value="1"/>
</dbReference>
<evidence type="ECO:0000256" key="4">
    <source>
        <dbReference type="ARBA" id="ARBA00022475"/>
    </source>
</evidence>
<evidence type="ECO:0000256" key="7">
    <source>
        <dbReference type="ARBA" id="ARBA00023136"/>
    </source>
</evidence>
<dbReference type="GO" id="GO:0033214">
    <property type="term" value="P:siderophore-iron import into cell"/>
    <property type="evidence" value="ECO:0007669"/>
    <property type="project" value="TreeGrafter"/>
</dbReference>
<evidence type="ECO:0000256" key="2">
    <source>
        <dbReference type="ARBA" id="ARBA00007935"/>
    </source>
</evidence>
<gene>
    <name evidence="9" type="ORF">EFK50_08545</name>
</gene>
<dbReference type="InterPro" id="IPR000522">
    <property type="entry name" value="ABC_transptr_permease_BtuC"/>
</dbReference>
<dbReference type="FunFam" id="1.10.3470.10:FF:000001">
    <property type="entry name" value="Vitamin B12 ABC transporter permease BtuC"/>
    <property type="match status" value="1"/>
</dbReference>
<dbReference type="AlphaFoldDB" id="A0A3N0CJY5"/>
<dbReference type="InterPro" id="IPR037294">
    <property type="entry name" value="ABC_BtuC-like"/>
</dbReference>
<dbReference type="EMBL" id="RJSE01000006">
    <property type="protein sequence ID" value="RNL63767.1"/>
    <property type="molecule type" value="Genomic_DNA"/>
</dbReference>
<feature type="transmembrane region" description="Helical" evidence="8">
    <location>
        <begin position="72"/>
        <end position="92"/>
    </location>
</feature>
<evidence type="ECO:0000256" key="6">
    <source>
        <dbReference type="ARBA" id="ARBA00022989"/>
    </source>
</evidence>
<dbReference type="CDD" id="cd06550">
    <property type="entry name" value="TM_ABC_iron-siderophores_like"/>
    <property type="match status" value="1"/>
</dbReference>
<keyword evidence="6 8" id="KW-1133">Transmembrane helix</keyword>
<comment type="subcellular location">
    <subcellularLocation>
        <location evidence="1">Cell membrane</location>
        <topology evidence="1">Multi-pass membrane protein</topology>
    </subcellularLocation>
</comment>
<accession>A0A3N0CJY5</accession>
<feature type="transmembrane region" description="Helical" evidence="8">
    <location>
        <begin position="318"/>
        <end position="337"/>
    </location>
</feature>
<keyword evidence="4" id="KW-1003">Cell membrane</keyword>
<keyword evidence="5 8" id="KW-0812">Transmembrane</keyword>
<comment type="similarity">
    <text evidence="2">Belongs to the binding-protein-dependent transport system permease family. FecCD subfamily.</text>
</comment>
<evidence type="ECO:0000313" key="9">
    <source>
        <dbReference type="EMBL" id="RNL63767.1"/>
    </source>
</evidence>
<keyword evidence="3" id="KW-0813">Transport</keyword>
<organism evidence="9 10">
    <name type="scientific">Nocardioides marmoriginsengisoli</name>
    <dbReference type="NCBI Taxonomy" id="661483"/>
    <lineage>
        <taxon>Bacteria</taxon>
        <taxon>Bacillati</taxon>
        <taxon>Actinomycetota</taxon>
        <taxon>Actinomycetes</taxon>
        <taxon>Propionibacteriales</taxon>
        <taxon>Nocardioidaceae</taxon>
        <taxon>Nocardioides</taxon>
    </lineage>
</organism>
<evidence type="ECO:0000256" key="5">
    <source>
        <dbReference type="ARBA" id="ARBA00022692"/>
    </source>
</evidence>
<proteinExistence type="inferred from homology"/>
<feature type="transmembrane region" description="Helical" evidence="8">
    <location>
        <begin position="21"/>
        <end position="40"/>
    </location>
</feature>
<protein>
    <submittedName>
        <fullName evidence="9">Iron ABC transporter permease</fullName>
    </submittedName>
</protein>
<sequence>MSDDAYLALLHGRRVRRLRTLGVSIALAVVAFAAFCWSIAVGDFPIPVLDVPGVLLGQGSPKDDFIVNELRLPRAVVALLVGAAFGISGAIFQALTRNPLASPDIIGITAGASATAVFGFIVLDLGGTSIALAAVLGGLTTSMLIYALAWRRGMSAYRLVLVGIGIAAMAMALTSYLLSRAELYEAREANLWLTGSLNGRGWEQAGPLLVAMAVLIPIAIALIPKLRTLQLSEDTARGLGVRVNLSRSGLILVAAALASVATATAGPVAFVAFVAGPIARRLVNGPLAVLPAALVGAALVLASDVVGRRLFEPTEIPVGIITALVGAPYLILLLARANRVGRGG</sequence>